<accession>A0A423MFD6</accession>
<gene>
    <name evidence="1" type="ORF">BK670_09910</name>
</gene>
<sequence length="457" mass="49744">MSENPAVHLTPSLADDAQALLFLASRPAFLSSDDAAACLHGLLKARRNIEFNGFILKNREGRFVCAQQIEALAASAEGSHSDTANDESGMPVVTITVMGALIVQSGFSLEASFHTRPTKAQGADESTTEWVQRNRFFSIADLSAVMSSHRKYSKCYLSACNGGLLLYASSQLPFEQELAPRLTRQNNGQLRRFEALYEDGSIPSSLWILLTLAAGAVKVVVAGDLWRRRGKLNVSWRTDILQMQPAIESMPIFGPILANTRAVSVYLRSQLAASVSTQSSAGFILKHHTGGFFIVTEPVSGHYASFGRAALFPKDQHGNPLIPREFRVYGIYYAIAPLPAARKAPSEADLQQNFFSVADLKLSLEHVSVAPHQRLFALTPDGAVLRFSKPIMSKVRVLISELTQGLEQKIIAGDMTLRTLVDKVADAGIFGVMLPSKTWPDAGRITISSTAIEQVAQ</sequence>
<dbReference type="AlphaFoldDB" id="A0A423MFD6"/>
<name>A0A423MFD6_PSEFL</name>
<dbReference type="OrthoDB" id="6996430at2"/>
<comment type="caution">
    <text evidence="1">The sequence shown here is derived from an EMBL/GenBank/DDBJ whole genome shotgun (WGS) entry which is preliminary data.</text>
</comment>
<organism evidence="1 2">
    <name type="scientific">Pseudomonas fluorescens</name>
    <dbReference type="NCBI Taxonomy" id="294"/>
    <lineage>
        <taxon>Bacteria</taxon>
        <taxon>Pseudomonadati</taxon>
        <taxon>Pseudomonadota</taxon>
        <taxon>Gammaproteobacteria</taxon>
        <taxon>Pseudomonadales</taxon>
        <taxon>Pseudomonadaceae</taxon>
        <taxon>Pseudomonas</taxon>
    </lineage>
</organism>
<evidence type="ECO:0000313" key="1">
    <source>
        <dbReference type="EMBL" id="RON82269.1"/>
    </source>
</evidence>
<protein>
    <submittedName>
        <fullName evidence="1">Uncharacterized protein</fullName>
    </submittedName>
</protein>
<evidence type="ECO:0000313" key="2">
    <source>
        <dbReference type="Proteomes" id="UP000285378"/>
    </source>
</evidence>
<proteinExistence type="predicted"/>
<dbReference type="EMBL" id="MOBX01000010">
    <property type="protein sequence ID" value="RON82269.1"/>
    <property type="molecule type" value="Genomic_DNA"/>
</dbReference>
<dbReference type="Proteomes" id="UP000285378">
    <property type="component" value="Unassembled WGS sequence"/>
</dbReference>
<dbReference type="RefSeq" id="WP_123449682.1">
    <property type="nucleotide sequence ID" value="NZ_MOBX01000010.1"/>
</dbReference>
<reference evidence="1 2" key="1">
    <citation type="submission" date="2016-10" db="EMBL/GenBank/DDBJ databases">
        <title>Comparative genome analysis of multiple Pseudomonas spp. focuses on biocontrol and plant growth promoting traits.</title>
        <authorList>
            <person name="Tao X.-Y."/>
            <person name="Taylor C.G."/>
        </authorList>
    </citation>
    <scope>NUCLEOTIDE SEQUENCE [LARGE SCALE GENOMIC DNA]</scope>
    <source>
        <strain evidence="1 2">28B5</strain>
    </source>
</reference>